<name>A0ABU9XR27_9SPHN</name>
<reference evidence="3 4" key="1">
    <citation type="submission" date="2024-05" db="EMBL/GenBank/DDBJ databases">
        <authorList>
            <person name="Liu Q."/>
            <person name="Xin Y.-H."/>
        </authorList>
    </citation>
    <scope>NUCLEOTIDE SEQUENCE [LARGE SCALE GENOMIC DNA]</scope>
    <source>
        <strain evidence="3 4">CGMCC 1.15349</strain>
    </source>
</reference>
<comment type="caution">
    <text evidence="3">The sequence shown here is derived from an EMBL/GenBank/DDBJ whole genome shotgun (WGS) entry which is preliminary data.</text>
</comment>
<dbReference type="Gene3D" id="3.40.390.10">
    <property type="entry name" value="Collagenase (Catalytic Domain)"/>
    <property type="match status" value="1"/>
</dbReference>
<protein>
    <submittedName>
        <fullName evidence="3">NF038122 family metalloprotease</fullName>
    </submittedName>
</protein>
<keyword evidence="3" id="KW-0645">Protease</keyword>
<dbReference type="SUPFAM" id="SSF55486">
    <property type="entry name" value="Metalloproteases ('zincins'), catalytic domain"/>
    <property type="match status" value="2"/>
</dbReference>
<dbReference type="NCBIfam" id="NF035944">
    <property type="entry name" value="PEPxxWA-CTERM"/>
    <property type="match status" value="1"/>
</dbReference>
<dbReference type="Pfam" id="PF07589">
    <property type="entry name" value="PEP-CTERM"/>
    <property type="match status" value="1"/>
</dbReference>
<dbReference type="Proteomes" id="UP001404104">
    <property type="component" value="Unassembled WGS sequence"/>
</dbReference>
<accession>A0ABU9XR27</accession>
<feature type="domain" description="Ice-binding protein C-terminal" evidence="2">
    <location>
        <begin position="366"/>
        <end position="390"/>
    </location>
</feature>
<dbReference type="EMBL" id="JBDIMF010000001">
    <property type="protein sequence ID" value="MEN2785530.1"/>
    <property type="molecule type" value="Genomic_DNA"/>
</dbReference>
<dbReference type="NCBIfam" id="TIGR02595">
    <property type="entry name" value="PEP_CTERM"/>
    <property type="match status" value="1"/>
</dbReference>
<sequence>MHFKGILCCSAAMVTLCLAPANAAVINLVDQGGVTGSAAEQGFNIAAAYWGSILTNSVTINLGVSFAALNPGIIGSTGSRRLDYSVANWENQINATKSNSTLDQNIVLPTLTGGGASFITNGVDEDGNDDTSKLTYIDGDSTSSQVLYLNSSVVKAIGGNLSSPGALDGTVRFSSNFAFDFNPSDGITANTFDFIGVAIHEIGHALGFVSGVDFLDYYGGPDGPGAGALGYSLNDTSIYSALDMFRYSDDPTGIAPGTGATLDLAVGGTKYFSIDGGQTALFGNTMSTGSYNGDGRQASHWKDTAGCQVGNGLLDPTFCFGQEGVVTALDLAAYDAMGWNLSVDALANGGSYLATTGDIYQQFAPAIPEPATWAMMLAGFGMIGGSMRRRKIRTTVSFA</sequence>
<gene>
    <name evidence="3" type="ORF">ABC969_03735</name>
</gene>
<keyword evidence="4" id="KW-1185">Reference proteome</keyword>
<feature type="chain" id="PRO_5046160132" evidence="1">
    <location>
        <begin position="24"/>
        <end position="399"/>
    </location>
</feature>
<organism evidence="3 4">
    <name type="scientific">Sphingomonas qilianensis</name>
    <dbReference type="NCBI Taxonomy" id="1736690"/>
    <lineage>
        <taxon>Bacteria</taxon>
        <taxon>Pseudomonadati</taxon>
        <taxon>Pseudomonadota</taxon>
        <taxon>Alphaproteobacteria</taxon>
        <taxon>Sphingomonadales</taxon>
        <taxon>Sphingomonadaceae</taxon>
        <taxon>Sphingomonas</taxon>
    </lineage>
</organism>
<keyword evidence="3" id="KW-0482">Metalloprotease</keyword>
<evidence type="ECO:0000256" key="1">
    <source>
        <dbReference type="SAM" id="SignalP"/>
    </source>
</evidence>
<keyword evidence="1" id="KW-0732">Signal</keyword>
<dbReference type="NCBIfam" id="NF038122">
    <property type="entry name" value="metallo_LGF"/>
    <property type="match status" value="1"/>
</dbReference>
<dbReference type="InterPro" id="IPR024079">
    <property type="entry name" value="MetalloPept_cat_dom_sf"/>
</dbReference>
<evidence type="ECO:0000313" key="4">
    <source>
        <dbReference type="Proteomes" id="UP001404104"/>
    </source>
</evidence>
<proteinExistence type="predicted"/>
<keyword evidence="3" id="KW-0378">Hydrolase</keyword>
<dbReference type="InterPro" id="IPR013424">
    <property type="entry name" value="Ice-binding_C"/>
</dbReference>
<evidence type="ECO:0000259" key="2">
    <source>
        <dbReference type="Pfam" id="PF07589"/>
    </source>
</evidence>
<feature type="signal peptide" evidence="1">
    <location>
        <begin position="1"/>
        <end position="23"/>
    </location>
</feature>
<evidence type="ECO:0000313" key="3">
    <source>
        <dbReference type="EMBL" id="MEN2785530.1"/>
    </source>
</evidence>
<dbReference type="RefSeq" id="WP_345863054.1">
    <property type="nucleotide sequence ID" value="NZ_JBDIMF010000001.1"/>
</dbReference>
<dbReference type="GO" id="GO:0008237">
    <property type="term" value="F:metallopeptidase activity"/>
    <property type="evidence" value="ECO:0007669"/>
    <property type="project" value="UniProtKB-KW"/>
</dbReference>